<evidence type="ECO:0000256" key="1">
    <source>
        <dbReference type="ARBA" id="ARBA00022617"/>
    </source>
</evidence>
<organism evidence="7 8">
    <name type="scientific">Nitratifractor salsuginis (strain DSM 16511 / JCM 12458 / E9I37-1)</name>
    <dbReference type="NCBI Taxonomy" id="749222"/>
    <lineage>
        <taxon>Bacteria</taxon>
        <taxon>Pseudomonadati</taxon>
        <taxon>Campylobacterota</taxon>
        <taxon>Epsilonproteobacteria</taxon>
        <taxon>Campylobacterales</taxon>
        <taxon>Sulfurovaceae</taxon>
        <taxon>Nitratifractor</taxon>
    </lineage>
</organism>
<sequence length="107" mass="12112">MKRVVLAALCLSWMLQAANVGEGTPGYRLFKEYCWGCHHQTAEAFGPSFHSIANKRSREEIMAQIVDPERVSKTLGYARNSMPAFNDLNATQIQALTDFIMLFKDKK</sequence>
<dbReference type="InterPro" id="IPR009056">
    <property type="entry name" value="Cyt_c-like_dom"/>
</dbReference>
<dbReference type="GO" id="GO:0046872">
    <property type="term" value="F:metal ion binding"/>
    <property type="evidence" value="ECO:0007669"/>
    <property type="project" value="UniProtKB-KW"/>
</dbReference>
<evidence type="ECO:0000256" key="3">
    <source>
        <dbReference type="ARBA" id="ARBA00023004"/>
    </source>
</evidence>
<keyword evidence="1 4" id="KW-0349">Heme</keyword>
<feature type="domain" description="Cytochrome c" evidence="6">
    <location>
        <begin position="21"/>
        <end position="104"/>
    </location>
</feature>
<dbReference type="AlphaFoldDB" id="E6X0T0"/>
<dbReference type="OrthoDB" id="335174at2"/>
<dbReference type="SUPFAM" id="SSF46626">
    <property type="entry name" value="Cytochrome c"/>
    <property type="match status" value="1"/>
</dbReference>
<evidence type="ECO:0000256" key="5">
    <source>
        <dbReference type="SAM" id="SignalP"/>
    </source>
</evidence>
<dbReference type="PROSITE" id="PS51007">
    <property type="entry name" value="CYTC"/>
    <property type="match status" value="1"/>
</dbReference>
<dbReference type="GO" id="GO:0009055">
    <property type="term" value="F:electron transfer activity"/>
    <property type="evidence" value="ECO:0007669"/>
    <property type="project" value="InterPro"/>
</dbReference>
<evidence type="ECO:0000259" key="6">
    <source>
        <dbReference type="PROSITE" id="PS51007"/>
    </source>
</evidence>
<feature type="signal peptide" evidence="5">
    <location>
        <begin position="1"/>
        <end position="17"/>
    </location>
</feature>
<dbReference type="KEGG" id="nsa:Nitsa_1614"/>
<dbReference type="Proteomes" id="UP000008633">
    <property type="component" value="Chromosome"/>
</dbReference>
<reference evidence="7 8" key="1">
    <citation type="journal article" date="2011" name="Stand. Genomic Sci.">
        <title>Complete genome sequence of Nitratifractor salsuginis type strain (E9I37-1).</title>
        <authorList>
            <person name="Anderson I."/>
            <person name="Sikorski J."/>
            <person name="Zeytun A."/>
            <person name="Nolan M."/>
            <person name="Lapidus A."/>
            <person name="Lucas S."/>
            <person name="Hammon N."/>
            <person name="Deshpande S."/>
            <person name="Cheng J.F."/>
            <person name="Tapia R."/>
            <person name="Han C."/>
            <person name="Goodwin L."/>
            <person name="Pitluck S."/>
            <person name="Liolios K."/>
            <person name="Pagani I."/>
            <person name="Ivanova N."/>
            <person name="Huntemann M."/>
            <person name="Mavromatis K."/>
            <person name="Ovchinikova G."/>
            <person name="Pati A."/>
            <person name="Chen A."/>
            <person name="Palaniappan K."/>
            <person name="Land M."/>
            <person name="Hauser L."/>
            <person name="Brambilla E.M."/>
            <person name="Ngatchou-Djao O.D."/>
            <person name="Rohde M."/>
            <person name="Tindall B.J."/>
            <person name="Goker M."/>
            <person name="Detter J.C."/>
            <person name="Woyke T."/>
            <person name="Bristow J."/>
            <person name="Eisen J.A."/>
            <person name="Markowitz V."/>
            <person name="Hugenholtz P."/>
            <person name="Klenk H.P."/>
            <person name="Kyrpides N.C."/>
        </authorList>
    </citation>
    <scope>NUCLEOTIDE SEQUENCE [LARGE SCALE GENOMIC DNA]</scope>
    <source>
        <strain evidence="8">DSM 16511 / JCM 12458 / E9I37-1</strain>
    </source>
</reference>
<dbReference type="HOGENOM" id="CLU_175641_0_0_7"/>
<evidence type="ECO:0000256" key="4">
    <source>
        <dbReference type="PROSITE-ProRule" id="PRU00433"/>
    </source>
</evidence>
<dbReference type="Gene3D" id="1.10.760.10">
    <property type="entry name" value="Cytochrome c-like domain"/>
    <property type="match status" value="1"/>
</dbReference>
<dbReference type="InterPro" id="IPR036909">
    <property type="entry name" value="Cyt_c-like_dom_sf"/>
</dbReference>
<feature type="chain" id="PRO_5003215367" description="Cytochrome c domain-containing protein" evidence="5">
    <location>
        <begin position="18"/>
        <end position="107"/>
    </location>
</feature>
<reference evidence="8" key="2">
    <citation type="submission" date="2011-01" db="EMBL/GenBank/DDBJ databases">
        <title>The complete genome of Nitratifractor salsuginis DSM 16511.</title>
        <authorList>
            <consortium name="US DOE Joint Genome Institute (JGI-PGF)"/>
            <person name="Lucas S."/>
            <person name="Copeland A."/>
            <person name="Lapidus A."/>
            <person name="Bruce D."/>
            <person name="Goodwin L."/>
            <person name="Pitluck S."/>
            <person name="Kyrpides N."/>
            <person name="Mavromatis K."/>
            <person name="Ivanova N."/>
            <person name="Mikhailova N."/>
            <person name="Zeytun A."/>
            <person name="Detter J.C."/>
            <person name="Tapia R."/>
            <person name="Han C."/>
            <person name="Land M."/>
            <person name="Hauser L."/>
            <person name="Markowitz V."/>
            <person name="Cheng J.-F."/>
            <person name="Hugenholtz P."/>
            <person name="Woyke T."/>
            <person name="Wu D."/>
            <person name="Tindall B."/>
            <person name="Schuetze A."/>
            <person name="Brambilla E."/>
            <person name="Klenk H.-P."/>
            <person name="Eisen J.A."/>
        </authorList>
    </citation>
    <scope>NUCLEOTIDE SEQUENCE [LARGE SCALE GENOMIC DNA]</scope>
    <source>
        <strain evidence="8">DSM 16511 / JCM 12458 / E9I37-1</strain>
    </source>
</reference>
<keyword evidence="5" id="KW-0732">Signal</keyword>
<protein>
    <recommendedName>
        <fullName evidence="6">Cytochrome c domain-containing protein</fullName>
    </recommendedName>
</protein>
<dbReference type="GO" id="GO:0020037">
    <property type="term" value="F:heme binding"/>
    <property type="evidence" value="ECO:0007669"/>
    <property type="project" value="InterPro"/>
</dbReference>
<keyword evidence="8" id="KW-1185">Reference proteome</keyword>
<keyword evidence="3 4" id="KW-0408">Iron</keyword>
<gene>
    <name evidence="7" type="ordered locus">Nitsa_1614</name>
</gene>
<dbReference type="Pfam" id="PF13442">
    <property type="entry name" value="Cytochrome_CBB3"/>
    <property type="match status" value="1"/>
</dbReference>
<proteinExistence type="predicted"/>
<evidence type="ECO:0000256" key="2">
    <source>
        <dbReference type="ARBA" id="ARBA00022723"/>
    </source>
</evidence>
<keyword evidence="2 4" id="KW-0479">Metal-binding</keyword>
<accession>E6X0T0</accession>
<dbReference type="STRING" id="749222.Nitsa_1614"/>
<dbReference type="EMBL" id="CP002452">
    <property type="protein sequence ID" value="ADV46862.1"/>
    <property type="molecule type" value="Genomic_DNA"/>
</dbReference>
<evidence type="ECO:0000313" key="7">
    <source>
        <dbReference type="EMBL" id="ADV46862.1"/>
    </source>
</evidence>
<name>E6X0T0_NITSE</name>
<dbReference type="RefSeq" id="WP_013554550.1">
    <property type="nucleotide sequence ID" value="NC_014935.1"/>
</dbReference>
<evidence type="ECO:0000313" key="8">
    <source>
        <dbReference type="Proteomes" id="UP000008633"/>
    </source>
</evidence>
<dbReference type="eggNOG" id="COG2010">
    <property type="taxonomic scope" value="Bacteria"/>
</dbReference>